<comment type="pathway">
    <text evidence="2">Lipid metabolism; fatty acid beta-oxidation.</text>
</comment>
<keyword evidence="11" id="KW-1185">Reference proteome</keyword>
<proteinExistence type="predicted"/>
<dbReference type="CDD" id="cd05936">
    <property type="entry name" value="FC-FACS_FadD_like"/>
    <property type="match status" value="1"/>
</dbReference>
<evidence type="ECO:0000259" key="9">
    <source>
        <dbReference type="Pfam" id="PF13193"/>
    </source>
</evidence>
<dbReference type="Proteomes" id="UP001597102">
    <property type="component" value="Unassembled WGS sequence"/>
</dbReference>
<dbReference type="EMBL" id="JBHTJO010000001">
    <property type="protein sequence ID" value="MFD0987606.1"/>
    <property type="molecule type" value="Genomic_DNA"/>
</dbReference>
<dbReference type="InterPro" id="IPR025110">
    <property type="entry name" value="AMP-bd_C"/>
</dbReference>
<dbReference type="Gene3D" id="3.30.300.30">
    <property type="match status" value="1"/>
</dbReference>
<evidence type="ECO:0000259" key="8">
    <source>
        <dbReference type="Pfam" id="PF00501"/>
    </source>
</evidence>
<feature type="domain" description="AMP-dependent synthetase/ligase" evidence="8">
    <location>
        <begin position="12"/>
        <end position="402"/>
    </location>
</feature>
<evidence type="ECO:0000256" key="5">
    <source>
        <dbReference type="ARBA" id="ARBA00026121"/>
    </source>
</evidence>
<evidence type="ECO:0000313" key="10">
    <source>
        <dbReference type="EMBL" id="MFD0987606.1"/>
    </source>
</evidence>
<dbReference type="InterPro" id="IPR045851">
    <property type="entry name" value="AMP-bd_C_sf"/>
</dbReference>
<organism evidence="10 11">
    <name type="scientific">Methyloligella solikamskensis</name>
    <dbReference type="NCBI Taxonomy" id="1177756"/>
    <lineage>
        <taxon>Bacteria</taxon>
        <taxon>Pseudomonadati</taxon>
        <taxon>Pseudomonadota</taxon>
        <taxon>Alphaproteobacteria</taxon>
        <taxon>Hyphomicrobiales</taxon>
        <taxon>Hyphomicrobiaceae</taxon>
        <taxon>Methyloligella</taxon>
    </lineage>
</organism>
<evidence type="ECO:0000313" key="11">
    <source>
        <dbReference type="Proteomes" id="UP001597102"/>
    </source>
</evidence>
<evidence type="ECO:0000256" key="7">
    <source>
        <dbReference type="ARBA" id="ARBA00042773"/>
    </source>
</evidence>
<evidence type="ECO:0000256" key="6">
    <source>
        <dbReference type="ARBA" id="ARBA00039545"/>
    </source>
</evidence>
<dbReference type="InterPro" id="IPR000873">
    <property type="entry name" value="AMP-dep_synth/lig_dom"/>
</dbReference>
<dbReference type="EC" id="6.2.1.3" evidence="5"/>
<dbReference type="GO" id="GO:0016874">
    <property type="term" value="F:ligase activity"/>
    <property type="evidence" value="ECO:0007669"/>
    <property type="project" value="UniProtKB-KW"/>
</dbReference>
<comment type="caution">
    <text evidence="10">The sequence shown here is derived from an EMBL/GenBank/DDBJ whole genome shotgun (WGS) entry which is preliminary data.</text>
</comment>
<evidence type="ECO:0000256" key="3">
    <source>
        <dbReference type="ARBA" id="ARBA00022598"/>
    </source>
</evidence>
<dbReference type="RefSeq" id="WP_379089756.1">
    <property type="nucleotide sequence ID" value="NZ_JBHTJO010000001.1"/>
</dbReference>
<keyword evidence="4" id="KW-0472">Membrane</keyword>
<dbReference type="PROSITE" id="PS00455">
    <property type="entry name" value="AMP_BINDING"/>
    <property type="match status" value="1"/>
</dbReference>
<dbReference type="Pfam" id="PF00501">
    <property type="entry name" value="AMP-binding"/>
    <property type="match status" value="1"/>
</dbReference>
<dbReference type="PANTHER" id="PTHR43767:SF8">
    <property type="entry name" value="LONG-CHAIN-FATTY-ACID--COA LIGASE"/>
    <property type="match status" value="1"/>
</dbReference>
<feature type="domain" description="AMP-binding enzyme C-terminal" evidence="9">
    <location>
        <begin position="453"/>
        <end position="527"/>
    </location>
</feature>
<evidence type="ECO:0000256" key="1">
    <source>
        <dbReference type="ARBA" id="ARBA00004170"/>
    </source>
</evidence>
<sequence length="546" mass="60066">MALTPGLLTDMFDAAAERHSDQPCTYFMGKRLSYSEIAGLADRAAKGLQAMGVQKGSRVGLLLPNTPTFIVYYFAVLKAGGTVVNFNPLYSVEEIEFQIRDSGTEIMITLDLSLTFQKVEAALENGVLDRAVVASFTSLLPKLKSAVLRFSPGSRLAKVATSPARDKIFLEKTLLQNDGDYEPPSLKPSDIAVLQYTGGTTGTPKGAVLTHGNLTVNIQQVKAWWLESERGSNRIIGVLPFFHVFAMTTVMNFGVHEGMEMILVPRFELIGTLKLIDKLKPSMMPGVPTLFGAMMRFHSIEKFDLTSLQFCISGGAALPLETKKGFEAIAGCNLVEGYGLSETSPVATCNPMDRAPREGSIGLPLPGTDISIRSLDDPAQEMPLGERGEICIAGPQVMPEYWNKAEESAEAFVGRFFRTGDVGYIDEEGYIFIVDRLKDMITCSGFNVYPRRIEDAFYSHPAVEEVTVIGIPDTYRGEAPKAFVKLKEGETADKAALIAFLREKLSKIELPTEIEFRDELPKTMIGKLSKKELVEEERKRARRDAS</sequence>
<dbReference type="InterPro" id="IPR042099">
    <property type="entry name" value="ANL_N_sf"/>
</dbReference>
<dbReference type="Pfam" id="PF13193">
    <property type="entry name" value="AMP-binding_C"/>
    <property type="match status" value="1"/>
</dbReference>
<dbReference type="SUPFAM" id="SSF56801">
    <property type="entry name" value="Acetyl-CoA synthetase-like"/>
    <property type="match status" value="1"/>
</dbReference>
<dbReference type="Gene3D" id="3.40.50.12780">
    <property type="entry name" value="N-terminal domain of ligase-like"/>
    <property type="match status" value="1"/>
</dbReference>
<accession>A0ABW3JCU6</accession>
<evidence type="ECO:0000256" key="2">
    <source>
        <dbReference type="ARBA" id="ARBA00005005"/>
    </source>
</evidence>
<evidence type="ECO:0000256" key="4">
    <source>
        <dbReference type="ARBA" id="ARBA00023136"/>
    </source>
</evidence>
<dbReference type="PANTHER" id="PTHR43767">
    <property type="entry name" value="LONG-CHAIN-FATTY-ACID--COA LIGASE"/>
    <property type="match status" value="1"/>
</dbReference>
<dbReference type="InterPro" id="IPR050237">
    <property type="entry name" value="ATP-dep_AMP-bd_enzyme"/>
</dbReference>
<keyword evidence="3 10" id="KW-0436">Ligase</keyword>
<gene>
    <name evidence="10" type="ORF">ACFQ2F_10920</name>
</gene>
<protein>
    <recommendedName>
        <fullName evidence="6">Long-chain-fatty-acid--CoA ligase</fullName>
        <ecNumber evidence="5">6.2.1.3</ecNumber>
    </recommendedName>
    <alternativeName>
        <fullName evidence="7">Long-chain acyl-CoA synthetase</fullName>
    </alternativeName>
</protein>
<name>A0ABW3JCU6_9HYPH</name>
<comment type="subcellular location">
    <subcellularLocation>
        <location evidence="1">Membrane</location>
        <topology evidence="1">Peripheral membrane protein</topology>
    </subcellularLocation>
</comment>
<dbReference type="InterPro" id="IPR020845">
    <property type="entry name" value="AMP-binding_CS"/>
</dbReference>
<reference evidence="11" key="1">
    <citation type="journal article" date="2019" name="Int. J. Syst. Evol. Microbiol.">
        <title>The Global Catalogue of Microorganisms (GCM) 10K type strain sequencing project: providing services to taxonomists for standard genome sequencing and annotation.</title>
        <authorList>
            <consortium name="The Broad Institute Genomics Platform"/>
            <consortium name="The Broad Institute Genome Sequencing Center for Infectious Disease"/>
            <person name="Wu L."/>
            <person name="Ma J."/>
        </authorList>
    </citation>
    <scope>NUCLEOTIDE SEQUENCE [LARGE SCALE GENOMIC DNA]</scope>
    <source>
        <strain evidence="11">CCUG 61697</strain>
    </source>
</reference>